<comment type="caution">
    <text evidence="1">The sequence shown here is derived from an EMBL/GenBank/DDBJ whole genome shotgun (WGS) entry which is preliminary data.</text>
</comment>
<evidence type="ECO:0000313" key="2">
    <source>
        <dbReference type="Proteomes" id="UP001596152"/>
    </source>
</evidence>
<evidence type="ECO:0008006" key="3">
    <source>
        <dbReference type="Google" id="ProtNLM"/>
    </source>
</evidence>
<protein>
    <recommendedName>
        <fullName evidence="3">N-acetyltransferase</fullName>
    </recommendedName>
</protein>
<gene>
    <name evidence="1" type="ORF">ACFPIE_20305</name>
</gene>
<dbReference type="RefSeq" id="WP_374036779.1">
    <property type="nucleotide sequence ID" value="NZ_CP169082.1"/>
</dbReference>
<reference evidence="2" key="1">
    <citation type="journal article" date="2019" name="Int. J. Syst. Evol. Microbiol.">
        <title>The Global Catalogue of Microorganisms (GCM) 10K type strain sequencing project: providing services to taxonomists for standard genome sequencing and annotation.</title>
        <authorList>
            <consortium name="The Broad Institute Genomics Platform"/>
            <consortium name="The Broad Institute Genome Sequencing Center for Infectious Disease"/>
            <person name="Wu L."/>
            <person name="Ma J."/>
        </authorList>
    </citation>
    <scope>NUCLEOTIDE SEQUENCE [LARGE SCALE GENOMIC DNA]</scope>
    <source>
        <strain evidence="2">JCM 12125</strain>
    </source>
</reference>
<name>A0ABW0FXC1_9CAUL</name>
<accession>A0ABW0FXC1</accession>
<organism evidence="1 2">
    <name type="scientific">Brevundimonas staleyi</name>
    <dbReference type="NCBI Taxonomy" id="74326"/>
    <lineage>
        <taxon>Bacteria</taxon>
        <taxon>Pseudomonadati</taxon>
        <taxon>Pseudomonadota</taxon>
        <taxon>Alphaproteobacteria</taxon>
        <taxon>Caulobacterales</taxon>
        <taxon>Caulobacteraceae</taxon>
        <taxon>Brevundimonas</taxon>
    </lineage>
</organism>
<dbReference type="Proteomes" id="UP001596152">
    <property type="component" value="Unassembled WGS sequence"/>
</dbReference>
<dbReference type="EMBL" id="JBHSLF010000056">
    <property type="protein sequence ID" value="MFC5346265.1"/>
    <property type="molecule type" value="Genomic_DNA"/>
</dbReference>
<keyword evidence="2" id="KW-1185">Reference proteome</keyword>
<proteinExistence type="predicted"/>
<evidence type="ECO:0000313" key="1">
    <source>
        <dbReference type="EMBL" id="MFC5346265.1"/>
    </source>
</evidence>
<sequence>MSNSLTLRPYSPTDPLRITPREDFRLEHEAAGSPLFGPERVQGLCWTLTEGDRKWAKPLACGGLEPQGHGRFAAWLYASDLTPRGWAMVKRAFRRMVAESGARRVEAMVRCEKVLPDAGVSQFTKATAYAELDLGLRWEGRLRAWGPDGADYDLYAGVF</sequence>